<feature type="compositionally biased region" description="Basic and acidic residues" evidence="1">
    <location>
        <begin position="1084"/>
        <end position="1099"/>
    </location>
</feature>
<gene>
    <name evidence="4" type="ORF">RUM43_002186</name>
</gene>
<sequence length="2036" mass="235384">MLVQYTRSCHTCDKVLAELEKIDDDTDNFGVDFVKINDKRLAKQFGIKNFPALTYFREKEPIIYDGDLMDEENVLDFLTSLEAMDLPDRIEEVNAKILEKIIEDSEYVAVLFCERYILECNEIYNRDINKDSVDVDVTRSANEILHYMLMFMYCYVQMQRPARPQAQVPRCAKALQELENIDDEADELGIGFVKIMDAKLAEEYNLGELPKLVYYRNQIPIIYENELTKEEDVLEWLVQNKSTGDEEDVIEDVTAKTLNTLIGNIDNLVVLFYDDDDENSMTILGELEKIDDDCDRHGIQFVKINDKQASKEFGIDNVPALVYFEKEIPNLYDGDLENEDEILEWLVSQLESDEIEDVTDEMLDRLIRDGKTVAVLFYDNNDRKSQRVLGELENIDDECDKLGIAFVKIDNDEEAKEYGLEKLPALLYFENGIPLLYEGNLEEEEKVLKWLEHQQTTDEIEDITDEMLDILIEKMPHVAVLFYDKDQKESQKVLTELENIDDDCDRNNIAFVKIDNDDEAKEYGIDTFPTLVFFEKQIPHVYDGDLTKEEELLKWLLFQKKHSEIPDVTNEMMDKLLEKIPYLVVLFYDKDDNQDKKILNELENIDDDLEKEGIVIVKMDDDKEAKEFGIDDLPALVYFENKLPAIYDGDLFNENEVLEWLIEQKNTATIEEVTDEILEDLIGEYEYVVVYFSGPCEENEECDRTLDELENIDDELDETGIVFVTTEDTGIAKKNGIKSFPALAFFRNKIPLIFKGDIRDEDEVLAWLTDEDTLEIPGRIEEVNSKMLDKIISERPLVVVFFYSENDKRSQKIINELENIDDECEEKDVTFVKISDDNIKQEYDLPTLPCLGFYRKKFRTIFNGDLMNEESILDWVLELHDKTPDIIESVDRKTLQMLIDDVEHLAVFFYDDSKKSVDVLDELETIDDDADKHGIQFVKSKDAKLAAEIGIFSFPALVYYETGVPIMYDGNLKNEDKVLEWLIEQKSLGGAKDEDGRKCGWKNLKVKCDESKTYHRAQGKAVKRVDKSKAEVTSTDISQGKLTMKREKIVSPRESIKSEEKKAEGSNGYVFARASSYGAIQRLDPEPARVQETAKTKKEPKYRKRVDKDKNGGDKTDKCVANLNDQGELNVIEKPGDSCFIIGLGDKTAIPKNNYEPYKCCPTKVKTDTKVAKATKEPAQIKKDTSNKKKTKSFGQEQEKTSDVKSSKSSSLSPIRSGYNDGKNKKNDGKNKKGHNGGGDLRKEEDVLDWMVEQKEDESIEEVNRAKLFEYIERKEFLAVIFYKENDEESPRILRHIELIDDEAAEYGIRVVKCHDLLMAKKYGYRNPPGITYFRKGKAINYDGDIDDEEEILDWLSHPENMELTDHIEKVNKKMFEKIRLSCDYTAVFFYSNDCKQCDRVLTELEHIDDEAANAGIKFVKINDKQMAKEMGVFALPAVAFYKMGSKEPVIYAGDLYDEDQILQWLMTQKDPSGDAIEELEGDTLRKFIDDSHYLAVYFWNKTLCQLCNTKTYRKGIAKKILQEAETEKREENMKKDAGNRKDNDDDDDEKDDNDGDDEDDDDDKSNGDDDDGDDDDDNNDDDDDGDDDEDDDAEKDDSNPDMCQQCQAIMEELENIDDDCDRHGIHFVKTADLALAKEYGVVEFPSLIYFEDKVPNVFEGDLMEEEEVLQWLITQKTEDRIELITRIMLEDMVEETQYLAVYFYKLNCHICDELLEGLENIDDECDVFGIHLVKIQDPPLAKRYGIKTFPALVYFRNGNPLLFEGDLQNEEAVLEWLVDDDNRELADEIEQVNSRMLERLLDESAFLAVFMYDENDCPECDEIINALEVIDGEADQFGIDMVKISDEEVAAKYNVPNTPALVYFRKRVPLVFDGDLVDHAKILTWLTSLDVFDNKNEIEEVNRKMLDKLLDENEFLAVFFYEADLPESVKASETLEEIDGEIDNIDITFVKMADPRYARKWGVTKLPSIVFFRKRFPSIYRGELHVGKEVLEWLRKNRYRGPELGLFMYILIAIVLAFILYTAFLLNFFRPAKQT</sequence>
<dbReference type="Pfam" id="PF13848">
    <property type="entry name" value="Thioredoxin_6"/>
    <property type="match status" value="2"/>
</dbReference>
<dbReference type="Gene3D" id="3.40.30.10">
    <property type="entry name" value="Glutaredoxin"/>
    <property type="match status" value="15"/>
</dbReference>
<dbReference type="PANTHER" id="PTHR19991:SF3">
    <property type="entry name" value="LETHAL (2) 01289, ISOFORM F"/>
    <property type="match status" value="1"/>
</dbReference>
<dbReference type="InterPro" id="IPR036249">
    <property type="entry name" value="Thioredoxin-like_sf"/>
</dbReference>
<feature type="domain" description="Thioredoxin" evidence="3">
    <location>
        <begin position="632"/>
        <end position="773"/>
    </location>
</feature>
<feature type="transmembrane region" description="Helical" evidence="2">
    <location>
        <begin position="2007"/>
        <end position="2030"/>
    </location>
</feature>
<feature type="region of interest" description="Disordered" evidence="1">
    <location>
        <begin position="1084"/>
        <end position="1117"/>
    </location>
</feature>
<feature type="domain" description="Thioredoxin" evidence="3">
    <location>
        <begin position="1763"/>
        <end position="1912"/>
    </location>
</feature>
<organism evidence="4 5">
    <name type="scientific">Polyplax serrata</name>
    <name type="common">Common mouse louse</name>
    <dbReference type="NCBI Taxonomy" id="468196"/>
    <lineage>
        <taxon>Eukaryota</taxon>
        <taxon>Metazoa</taxon>
        <taxon>Ecdysozoa</taxon>
        <taxon>Arthropoda</taxon>
        <taxon>Hexapoda</taxon>
        <taxon>Insecta</taxon>
        <taxon>Pterygota</taxon>
        <taxon>Neoptera</taxon>
        <taxon>Paraneoptera</taxon>
        <taxon>Psocodea</taxon>
        <taxon>Troctomorpha</taxon>
        <taxon>Phthiraptera</taxon>
        <taxon>Anoplura</taxon>
        <taxon>Polyplacidae</taxon>
        <taxon>Polyplax</taxon>
    </lineage>
</organism>
<evidence type="ECO:0000313" key="5">
    <source>
        <dbReference type="Proteomes" id="UP001372834"/>
    </source>
</evidence>
<keyword evidence="2" id="KW-0472">Membrane</keyword>
<feature type="compositionally biased region" description="Basic and acidic residues" evidence="1">
    <location>
        <begin position="1526"/>
        <end position="1544"/>
    </location>
</feature>
<name>A0AAN8S5T8_POLSC</name>
<keyword evidence="2" id="KW-1133">Transmembrane helix</keyword>
<dbReference type="PANTHER" id="PTHR19991">
    <property type="entry name" value="L 2 01289"/>
    <property type="match status" value="1"/>
</dbReference>
<feature type="region of interest" description="Disordered" evidence="1">
    <location>
        <begin position="1169"/>
        <end position="1242"/>
    </location>
</feature>
<feature type="compositionally biased region" description="Low complexity" evidence="1">
    <location>
        <begin position="1207"/>
        <end position="1221"/>
    </location>
</feature>
<feature type="compositionally biased region" description="Basic and acidic residues" evidence="1">
    <location>
        <begin position="1197"/>
        <end position="1206"/>
    </location>
</feature>
<accession>A0AAN8S5T8</accession>
<evidence type="ECO:0000256" key="2">
    <source>
        <dbReference type="SAM" id="Phobius"/>
    </source>
</evidence>
<proteinExistence type="predicted"/>
<evidence type="ECO:0000256" key="1">
    <source>
        <dbReference type="SAM" id="MobiDB-lite"/>
    </source>
</evidence>
<dbReference type="Proteomes" id="UP001372834">
    <property type="component" value="Unassembled WGS sequence"/>
</dbReference>
<feature type="compositionally biased region" description="Basic and acidic residues" evidence="1">
    <location>
        <begin position="1222"/>
        <end position="1231"/>
    </location>
</feature>
<evidence type="ECO:0000259" key="3">
    <source>
        <dbReference type="PROSITE" id="PS51352"/>
    </source>
</evidence>
<feature type="domain" description="Thioredoxin" evidence="3">
    <location>
        <begin position="344"/>
        <end position="456"/>
    </location>
</feature>
<dbReference type="CDD" id="cd02961">
    <property type="entry name" value="PDI_a_family"/>
    <property type="match status" value="6"/>
</dbReference>
<evidence type="ECO:0000313" key="4">
    <source>
        <dbReference type="EMBL" id="KAK6628374.1"/>
    </source>
</evidence>
<keyword evidence="2" id="KW-0812">Transmembrane</keyword>
<feature type="compositionally biased region" description="Acidic residues" evidence="1">
    <location>
        <begin position="1545"/>
        <end position="1596"/>
    </location>
</feature>
<comment type="caution">
    <text evidence="4">The sequence shown here is derived from an EMBL/GenBank/DDBJ whole genome shotgun (WGS) entry which is preliminary data.</text>
</comment>
<feature type="compositionally biased region" description="Basic and acidic residues" evidence="1">
    <location>
        <begin position="1169"/>
        <end position="1187"/>
    </location>
</feature>
<reference evidence="4 5" key="1">
    <citation type="submission" date="2023-10" db="EMBL/GenBank/DDBJ databases">
        <title>Genomes of two closely related lineages of the louse Polyplax serrata with different host specificities.</title>
        <authorList>
            <person name="Martinu J."/>
            <person name="Tarabai H."/>
            <person name="Stefka J."/>
            <person name="Hypsa V."/>
        </authorList>
    </citation>
    <scope>NUCLEOTIDE SEQUENCE [LARGE SCALE GENOMIC DNA]</scope>
    <source>
        <strain evidence="4">HR10_N</strain>
    </source>
</reference>
<dbReference type="PROSITE" id="PS51352">
    <property type="entry name" value="THIOREDOXIN_2"/>
    <property type="match status" value="3"/>
</dbReference>
<feature type="region of interest" description="Disordered" evidence="1">
    <location>
        <begin position="1526"/>
        <end position="1602"/>
    </location>
</feature>
<protein>
    <recommendedName>
        <fullName evidence="3">Thioredoxin domain-containing protein</fullName>
    </recommendedName>
</protein>
<dbReference type="SUPFAM" id="SSF52833">
    <property type="entry name" value="Thioredoxin-like"/>
    <property type="match status" value="13"/>
</dbReference>
<feature type="compositionally biased region" description="Basic and acidic residues" evidence="1">
    <location>
        <begin position="1106"/>
        <end position="1117"/>
    </location>
</feature>
<dbReference type="EMBL" id="JAWJWE010000036">
    <property type="protein sequence ID" value="KAK6628374.1"/>
    <property type="molecule type" value="Genomic_DNA"/>
</dbReference>
<dbReference type="InterPro" id="IPR013766">
    <property type="entry name" value="Thioredoxin_domain"/>
</dbReference>